<dbReference type="EMBL" id="JACHBW010000008">
    <property type="protein sequence ID" value="MBB6103389.1"/>
    <property type="molecule type" value="Genomic_DNA"/>
</dbReference>
<gene>
    <name evidence="1" type="ORF">F4827_003244</name>
</gene>
<reference evidence="1 2" key="1">
    <citation type="submission" date="2020-08" db="EMBL/GenBank/DDBJ databases">
        <title>Above-ground endophytic microbial communities from plants in different locations in the United States.</title>
        <authorList>
            <person name="Frank C."/>
        </authorList>
    </citation>
    <scope>NUCLEOTIDE SEQUENCE [LARGE SCALE GENOMIC DNA]</scope>
    <source>
        <strain evidence="1 2">WP4_2_2</strain>
    </source>
</reference>
<name>A0A7W9TYB6_9BURK</name>
<dbReference type="Proteomes" id="UP000571554">
    <property type="component" value="Unassembled WGS sequence"/>
</dbReference>
<proteinExistence type="predicted"/>
<keyword evidence="2" id="KW-1185">Reference proteome</keyword>
<evidence type="ECO:0000313" key="2">
    <source>
        <dbReference type="Proteomes" id="UP000571554"/>
    </source>
</evidence>
<evidence type="ECO:0000313" key="1">
    <source>
        <dbReference type="EMBL" id="MBB6103389.1"/>
    </source>
</evidence>
<organism evidence="1 2">
    <name type="scientific">Paraburkholderia bannensis</name>
    <dbReference type="NCBI Taxonomy" id="765414"/>
    <lineage>
        <taxon>Bacteria</taxon>
        <taxon>Pseudomonadati</taxon>
        <taxon>Pseudomonadota</taxon>
        <taxon>Betaproteobacteria</taxon>
        <taxon>Burkholderiales</taxon>
        <taxon>Burkholderiaceae</taxon>
        <taxon>Paraburkholderia</taxon>
    </lineage>
</organism>
<protein>
    <submittedName>
        <fullName evidence="1">Uncharacterized protein</fullName>
    </submittedName>
</protein>
<accession>A0A7W9TYB6</accession>
<sequence length="165" mass="17832">MADVEFNFKPHNAWTMGPACGTALIPSVNPAPATTACIYIVHNSTENSTYVGYADNAFDRWKTRAETFHALGIPHIYGNNILCAQCMPVVSHGHSMYLAGQNNCEHLLIRAVVNGLLGPTTSTNTQLGKTPFINAIAGLVRVYLPSDPWGKLEGAKQVALPVYGY</sequence>
<comment type="caution">
    <text evidence="1">The sequence shown here is derived from an EMBL/GenBank/DDBJ whole genome shotgun (WGS) entry which is preliminary data.</text>
</comment>
<dbReference type="RefSeq" id="WP_183724887.1">
    <property type="nucleotide sequence ID" value="NZ_JACHBW010000008.1"/>
</dbReference>
<dbReference type="AlphaFoldDB" id="A0A7W9TYB6"/>